<evidence type="ECO:0000313" key="2">
    <source>
        <dbReference type="Proteomes" id="UP001575652"/>
    </source>
</evidence>
<organism evidence="1 2">
    <name type="scientific">Arthrobacter halodurans</name>
    <dbReference type="NCBI Taxonomy" id="516699"/>
    <lineage>
        <taxon>Bacteria</taxon>
        <taxon>Bacillati</taxon>
        <taxon>Actinomycetota</taxon>
        <taxon>Actinomycetes</taxon>
        <taxon>Micrococcales</taxon>
        <taxon>Micrococcaceae</taxon>
        <taxon>Arthrobacter</taxon>
    </lineage>
</organism>
<sequence length="109" mass="12099">MALAVLESKAAEYRQVRRLRQLELGLAAVTMSKSGMIIEGDVLGGERVKQAANQILVQASPENRQVSYQGYTCRCRRRSPDGRCPVPVSFQNGAGATYHQNWLQRTMCA</sequence>
<dbReference type="RefSeq" id="WP_373971125.1">
    <property type="nucleotide sequence ID" value="NZ_JBHDLJ010000003.1"/>
</dbReference>
<proteinExistence type="predicted"/>
<protein>
    <submittedName>
        <fullName evidence="1">Uncharacterized protein</fullName>
    </submittedName>
</protein>
<gene>
    <name evidence="1" type="ORF">ACETWP_05045</name>
</gene>
<accession>A0ABV4ULD1</accession>
<evidence type="ECO:0000313" key="1">
    <source>
        <dbReference type="EMBL" id="MFB0833949.1"/>
    </source>
</evidence>
<dbReference type="Proteomes" id="UP001575652">
    <property type="component" value="Unassembled WGS sequence"/>
</dbReference>
<comment type="caution">
    <text evidence="1">The sequence shown here is derived from an EMBL/GenBank/DDBJ whole genome shotgun (WGS) entry which is preliminary data.</text>
</comment>
<dbReference type="EMBL" id="JBHDLJ010000003">
    <property type="protein sequence ID" value="MFB0833949.1"/>
    <property type="molecule type" value="Genomic_DNA"/>
</dbReference>
<name>A0ABV4ULD1_9MICC</name>
<keyword evidence="2" id="KW-1185">Reference proteome</keyword>
<reference evidence="1 2" key="1">
    <citation type="submission" date="2024-09" db="EMBL/GenBank/DDBJ databases">
        <authorList>
            <person name="Salinas-Garcia M.A."/>
            <person name="Prieme A."/>
        </authorList>
    </citation>
    <scope>NUCLEOTIDE SEQUENCE [LARGE SCALE GENOMIC DNA]</scope>
    <source>
        <strain evidence="1 2">DSM 21081</strain>
    </source>
</reference>